<accession>A0A2Z7BVN1</accession>
<name>A0A2Z7BVN1_9LAMI</name>
<dbReference type="EMBL" id="KV003909">
    <property type="protein sequence ID" value="KZV36307.1"/>
    <property type="molecule type" value="Genomic_DNA"/>
</dbReference>
<proteinExistence type="predicted"/>
<gene>
    <name evidence="2" type="ORF">F511_26309</name>
</gene>
<sequence>MWARLAQRLEHQIRDRFNTKTISLEQLKSKNESSLDEKRRNGSKQNRKERSSLESTTIGKSRFARDPITMHTSWRSNSDIAYVTRYPRTRASDESSTTKHRLLHASDLTQPLHLMTPTESVNGSK</sequence>
<reference evidence="2 3" key="1">
    <citation type="journal article" date="2015" name="Proc. Natl. Acad. Sci. U.S.A.">
        <title>The resurrection genome of Boea hygrometrica: A blueprint for survival of dehydration.</title>
        <authorList>
            <person name="Xiao L."/>
            <person name="Yang G."/>
            <person name="Zhang L."/>
            <person name="Yang X."/>
            <person name="Zhao S."/>
            <person name="Ji Z."/>
            <person name="Zhou Q."/>
            <person name="Hu M."/>
            <person name="Wang Y."/>
            <person name="Chen M."/>
            <person name="Xu Y."/>
            <person name="Jin H."/>
            <person name="Xiao X."/>
            <person name="Hu G."/>
            <person name="Bao F."/>
            <person name="Hu Y."/>
            <person name="Wan P."/>
            <person name="Li L."/>
            <person name="Deng X."/>
            <person name="Kuang T."/>
            <person name="Xiang C."/>
            <person name="Zhu J.K."/>
            <person name="Oliver M.J."/>
            <person name="He Y."/>
        </authorList>
    </citation>
    <scope>NUCLEOTIDE SEQUENCE [LARGE SCALE GENOMIC DNA]</scope>
    <source>
        <strain evidence="3">cv. XS01</strain>
    </source>
</reference>
<feature type="region of interest" description="Disordered" evidence="1">
    <location>
        <begin position="24"/>
        <end position="64"/>
    </location>
</feature>
<feature type="compositionally biased region" description="Basic and acidic residues" evidence="1">
    <location>
        <begin position="27"/>
        <end position="52"/>
    </location>
</feature>
<evidence type="ECO:0000313" key="3">
    <source>
        <dbReference type="Proteomes" id="UP000250235"/>
    </source>
</evidence>
<organism evidence="2 3">
    <name type="scientific">Dorcoceras hygrometricum</name>
    <dbReference type="NCBI Taxonomy" id="472368"/>
    <lineage>
        <taxon>Eukaryota</taxon>
        <taxon>Viridiplantae</taxon>
        <taxon>Streptophyta</taxon>
        <taxon>Embryophyta</taxon>
        <taxon>Tracheophyta</taxon>
        <taxon>Spermatophyta</taxon>
        <taxon>Magnoliopsida</taxon>
        <taxon>eudicotyledons</taxon>
        <taxon>Gunneridae</taxon>
        <taxon>Pentapetalae</taxon>
        <taxon>asterids</taxon>
        <taxon>lamiids</taxon>
        <taxon>Lamiales</taxon>
        <taxon>Gesneriaceae</taxon>
        <taxon>Didymocarpoideae</taxon>
        <taxon>Trichosporeae</taxon>
        <taxon>Loxocarpinae</taxon>
        <taxon>Dorcoceras</taxon>
    </lineage>
</organism>
<dbReference type="AlphaFoldDB" id="A0A2Z7BVN1"/>
<dbReference type="Proteomes" id="UP000250235">
    <property type="component" value="Unassembled WGS sequence"/>
</dbReference>
<feature type="region of interest" description="Disordered" evidence="1">
    <location>
        <begin position="106"/>
        <end position="125"/>
    </location>
</feature>
<protein>
    <submittedName>
        <fullName evidence="2">Uncharacterized protein</fullName>
    </submittedName>
</protein>
<evidence type="ECO:0000313" key="2">
    <source>
        <dbReference type="EMBL" id="KZV36307.1"/>
    </source>
</evidence>
<keyword evidence="3" id="KW-1185">Reference proteome</keyword>
<evidence type="ECO:0000256" key="1">
    <source>
        <dbReference type="SAM" id="MobiDB-lite"/>
    </source>
</evidence>